<sequence length="76" mass="8184">MTDTSPEEGLQKPRLLAPRPALISAQSDDGEKRLAVSLLQVLNNVTTVNLQVEVSQAVRQQDAVSLVTFPTISIGK</sequence>
<proteinExistence type="predicted"/>
<evidence type="ECO:0000313" key="1">
    <source>
        <dbReference type="EMBL" id="KAF4073115.1"/>
    </source>
</evidence>
<accession>A0A7J5ZR94</accession>
<name>A0A7J5ZR94_AMEME</name>
<reference evidence="1 2" key="1">
    <citation type="submission" date="2020-02" db="EMBL/GenBank/DDBJ databases">
        <title>A chromosome-scale genome assembly of the black bullhead catfish (Ameiurus melas).</title>
        <authorList>
            <person name="Wen M."/>
            <person name="Zham M."/>
            <person name="Cabau C."/>
            <person name="Klopp C."/>
            <person name="Donnadieu C."/>
            <person name="Roques C."/>
            <person name="Bouchez O."/>
            <person name="Lampietro C."/>
            <person name="Jouanno E."/>
            <person name="Herpin A."/>
            <person name="Louis A."/>
            <person name="Berthelot C."/>
            <person name="Parey E."/>
            <person name="Roest-Crollius H."/>
            <person name="Braasch I."/>
            <person name="Postlethwait J."/>
            <person name="Robinson-Rechavi M."/>
            <person name="Echchiki A."/>
            <person name="Begum T."/>
            <person name="Montfort J."/>
            <person name="Schartl M."/>
            <person name="Bobe J."/>
            <person name="Guiguen Y."/>
        </authorList>
    </citation>
    <scope>NUCLEOTIDE SEQUENCE [LARGE SCALE GENOMIC DNA]</scope>
    <source>
        <strain evidence="1">M_S1</strain>
        <tissue evidence="1">Blood</tissue>
    </source>
</reference>
<gene>
    <name evidence="1" type="ORF">AMELA_G00255090</name>
</gene>
<comment type="caution">
    <text evidence="1">The sequence shown here is derived from an EMBL/GenBank/DDBJ whole genome shotgun (WGS) entry which is preliminary data.</text>
</comment>
<dbReference type="Proteomes" id="UP000593565">
    <property type="component" value="Unassembled WGS sequence"/>
</dbReference>
<protein>
    <submittedName>
        <fullName evidence="1">Uncharacterized protein</fullName>
    </submittedName>
</protein>
<keyword evidence="2" id="KW-1185">Reference proteome</keyword>
<evidence type="ECO:0000313" key="2">
    <source>
        <dbReference type="Proteomes" id="UP000593565"/>
    </source>
</evidence>
<dbReference type="EMBL" id="JAAGNN010000024">
    <property type="protein sequence ID" value="KAF4073115.1"/>
    <property type="molecule type" value="Genomic_DNA"/>
</dbReference>
<organism evidence="1 2">
    <name type="scientific">Ameiurus melas</name>
    <name type="common">Black bullhead</name>
    <name type="synonym">Silurus melas</name>
    <dbReference type="NCBI Taxonomy" id="219545"/>
    <lineage>
        <taxon>Eukaryota</taxon>
        <taxon>Metazoa</taxon>
        <taxon>Chordata</taxon>
        <taxon>Craniata</taxon>
        <taxon>Vertebrata</taxon>
        <taxon>Euteleostomi</taxon>
        <taxon>Actinopterygii</taxon>
        <taxon>Neopterygii</taxon>
        <taxon>Teleostei</taxon>
        <taxon>Ostariophysi</taxon>
        <taxon>Siluriformes</taxon>
        <taxon>Ictaluridae</taxon>
        <taxon>Ameiurus</taxon>
    </lineage>
</organism>
<dbReference type="AlphaFoldDB" id="A0A7J5ZR94"/>